<protein>
    <submittedName>
        <fullName evidence="1">Uncharacterized protein</fullName>
    </submittedName>
</protein>
<reference evidence="1" key="1">
    <citation type="submission" date="2021-01" db="UniProtKB">
        <authorList>
            <consortium name="EnsemblMetazoa"/>
        </authorList>
    </citation>
    <scope>IDENTIFICATION</scope>
</reference>
<organism evidence="1 2">
    <name type="scientific">Clytia hemisphaerica</name>
    <dbReference type="NCBI Taxonomy" id="252671"/>
    <lineage>
        <taxon>Eukaryota</taxon>
        <taxon>Metazoa</taxon>
        <taxon>Cnidaria</taxon>
        <taxon>Hydrozoa</taxon>
        <taxon>Hydroidolina</taxon>
        <taxon>Leptothecata</taxon>
        <taxon>Obeliida</taxon>
        <taxon>Clytiidae</taxon>
        <taxon>Clytia</taxon>
    </lineage>
</organism>
<dbReference type="InterPro" id="IPR027417">
    <property type="entry name" value="P-loop_NTPase"/>
</dbReference>
<dbReference type="SUPFAM" id="SSF52540">
    <property type="entry name" value="P-loop containing nucleoside triphosphate hydrolases"/>
    <property type="match status" value="1"/>
</dbReference>
<evidence type="ECO:0000313" key="1">
    <source>
        <dbReference type="EnsemblMetazoa" id="CLYHEMP008120.1"/>
    </source>
</evidence>
<name>A0A7M5VDS9_9CNID</name>
<evidence type="ECO:0000313" key="2">
    <source>
        <dbReference type="Proteomes" id="UP000594262"/>
    </source>
</evidence>
<dbReference type="AlphaFoldDB" id="A0A7M5VDS9"/>
<dbReference type="Proteomes" id="UP000594262">
    <property type="component" value="Unplaced"/>
</dbReference>
<dbReference type="EnsemblMetazoa" id="CLYHEMT008120.1">
    <property type="protein sequence ID" value="CLYHEMP008120.1"/>
    <property type="gene ID" value="CLYHEMG008120"/>
</dbReference>
<proteinExistence type="predicted"/>
<accession>A0A7M5VDS9</accession>
<keyword evidence="2" id="KW-1185">Reference proteome</keyword>
<sequence>MAAMLTVQQKLSNLQPKAIDSTKCSPDKSLHQQVLRNSQMTLDRQVKQFNLGNTQTFTDPIKAADYLLEREYGETSLFDPAQHEPVFIPPVFCSNQYTKKSPVALLDYDIEKQCLETLDNLTKGSPNYWFTEQLQTFIQNQGMTSETVHQINAADFTKWLLNVKITHLVANELSVNSLTLPPSMSEHDVFLKGCIAELRSKSTASQLQTTLQSCLLKFPSNGGKKNLKREVEKLVEQNPPQDSNLLWFFELQLSERGEEIEHTIFDRFLSMKEDSVLNDTVILQSVCFLTDVKKKKHQEFDLVIFSWSRKLVIGIEMKRQLTDTAFEQTEKYHRLFEKRLGDQFGDGWTFVPIICVEKNTETFESLHYISINTDIKMWLSAIFNKFPEKNSQIPFLPPIEQLKSVLRLIVFAIHISKKDQIAPITTTSWVKYISDAIDSVCTSHNILFHSKEQLPALTADDPKYKKVVLKGGYGTGKSFLLQQKAIMLSKDPYFSGYVMYICGKSLFHFKSTLLYWRTVYDLQKYNVHVEGNLNWDLLEGMKKMEIAKRPKAFLIDEFQYETSTLNELLDIADVIWIALDAQFQEMSIESFTGVNLNKNLRNSGEIVLEAEKKIAHDIFGTTPISMPPKNFPRGCRPITVDSLDEGVDKAREMTSEGILVISSFDITNGYKIMSGTNNGWEIKEFNAPYSPYEYLLKGGILMAGWSKWKGFEWPTVVVGNRGNHHDKSNLYMRCTTNLIIVCDDINNV</sequence>